<keyword evidence="3" id="KW-1185">Reference proteome</keyword>
<evidence type="ECO:0000256" key="1">
    <source>
        <dbReference type="SAM" id="MobiDB-lite"/>
    </source>
</evidence>
<evidence type="ECO:0000313" key="2">
    <source>
        <dbReference type="EMBL" id="CAG2055295.1"/>
    </source>
</evidence>
<feature type="non-terminal residue" evidence="2">
    <location>
        <position position="320"/>
    </location>
</feature>
<accession>A0ABN7NQH5</accession>
<evidence type="ECO:0000313" key="3">
    <source>
        <dbReference type="Proteomes" id="UP001153148"/>
    </source>
</evidence>
<name>A0ABN7NQH5_TIMPD</name>
<comment type="caution">
    <text evidence="2">The sequence shown here is derived from an EMBL/GenBank/DDBJ whole genome shotgun (WGS) entry which is preliminary data.</text>
</comment>
<dbReference type="EMBL" id="CAJPIN010002306">
    <property type="protein sequence ID" value="CAG2055295.1"/>
    <property type="molecule type" value="Genomic_DNA"/>
</dbReference>
<feature type="compositionally biased region" description="Polar residues" evidence="1">
    <location>
        <begin position="299"/>
        <end position="309"/>
    </location>
</feature>
<protein>
    <submittedName>
        <fullName evidence="2">Uncharacterized protein</fullName>
    </submittedName>
</protein>
<gene>
    <name evidence="2" type="ORF">TPAB3V08_LOCUS2301</name>
</gene>
<organism evidence="2 3">
    <name type="scientific">Timema podura</name>
    <name type="common">Walking stick</name>
    <dbReference type="NCBI Taxonomy" id="61482"/>
    <lineage>
        <taxon>Eukaryota</taxon>
        <taxon>Metazoa</taxon>
        <taxon>Ecdysozoa</taxon>
        <taxon>Arthropoda</taxon>
        <taxon>Hexapoda</taxon>
        <taxon>Insecta</taxon>
        <taxon>Pterygota</taxon>
        <taxon>Neoptera</taxon>
        <taxon>Polyneoptera</taxon>
        <taxon>Phasmatodea</taxon>
        <taxon>Timematodea</taxon>
        <taxon>Timematoidea</taxon>
        <taxon>Timematidae</taxon>
        <taxon>Timema</taxon>
    </lineage>
</organism>
<reference evidence="2" key="1">
    <citation type="submission" date="2021-03" db="EMBL/GenBank/DDBJ databases">
        <authorList>
            <person name="Tran Van P."/>
        </authorList>
    </citation>
    <scope>NUCLEOTIDE SEQUENCE</scope>
</reference>
<sequence>MRPSVHSEEQNYEGYVVYTSDVKSSQGNDDVIGNSIHHHHHHPHYLVEPEARKKGRGMDDLDLIERANDDLTFNTREQIASSYHHQAAWNLPVPAPTPPSVLVTFLTLLQWPHCLRRYSHNILDCRCRGDRGLNPVLCTEERVKNHLGKTTLRTPNQDYNPDLPVIGSLVYCESNTLAHVATKAVSSTIKTYKYNSMASARNRAIATEWLPTAGKDSANCWQRYYQLPRIEGIMWSAQQTLRSEMILFRSSIFSFVLKRLSLTPFRTHRVIEKSACVHLSPSLSPCLDRKLPNGDVTTLARSASQSSAGTVDKTAGRRDK</sequence>
<dbReference type="Proteomes" id="UP001153148">
    <property type="component" value="Unassembled WGS sequence"/>
</dbReference>
<feature type="region of interest" description="Disordered" evidence="1">
    <location>
        <begin position="299"/>
        <end position="320"/>
    </location>
</feature>
<proteinExistence type="predicted"/>